<evidence type="ECO:0000313" key="2">
    <source>
        <dbReference type="Proteomes" id="UP001145114"/>
    </source>
</evidence>
<proteinExistence type="predicted"/>
<accession>A0ACC1HP31</accession>
<keyword evidence="2" id="KW-1185">Reference proteome</keyword>
<gene>
    <name evidence="1" type="primary">OST2</name>
    <name evidence="1" type="ORF">EV182_007288</name>
</gene>
<sequence length="97" mass="10232">MASSTFGEALGVTIRNYVNDTPANLKLIDAYLAYCVATGLLQVLYATLVGTHPYNAFVAGFGSAVGSFVLAANLRIKLNPKNAGQFLGRPEGAFAEF</sequence>
<feature type="non-terminal residue" evidence="1">
    <location>
        <position position="97"/>
    </location>
</feature>
<dbReference type="EMBL" id="JAMZIH010003321">
    <property type="protein sequence ID" value="KAJ1676898.1"/>
    <property type="molecule type" value="Genomic_DNA"/>
</dbReference>
<reference evidence="1" key="1">
    <citation type="submission" date="2022-06" db="EMBL/GenBank/DDBJ databases">
        <title>Phylogenomic reconstructions and comparative analyses of Kickxellomycotina fungi.</title>
        <authorList>
            <person name="Reynolds N.K."/>
            <person name="Stajich J.E."/>
            <person name="Barry K."/>
            <person name="Grigoriev I.V."/>
            <person name="Crous P."/>
            <person name="Smith M.E."/>
        </authorList>
    </citation>
    <scope>NUCLEOTIDE SEQUENCE</scope>
    <source>
        <strain evidence="1">RSA 2271</strain>
    </source>
</reference>
<evidence type="ECO:0000313" key="1">
    <source>
        <dbReference type="EMBL" id="KAJ1676898.1"/>
    </source>
</evidence>
<comment type="caution">
    <text evidence="1">The sequence shown here is derived from an EMBL/GenBank/DDBJ whole genome shotgun (WGS) entry which is preliminary data.</text>
</comment>
<name>A0ACC1HP31_9FUNG</name>
<organism evidence="1 2">
    <name type="scientific">Spiromyces aspiralis</name>
    <dbReference type="NCBI Taxonomy" id="68401"/>
    <lineage>
        <taxon>Eukaryota</taxon>
        <taxon>Fungi</taxon>
        <taxon>Fungi incertae sedis</taxon>
        <taxon>Zoopagomycota</taxon>
        <taxon>Kickxellomycotina</taxon>
        <taxon>Kickxellomycetes</taxon>
        <taxon>Kickxellales</taxon>
        <taxon>Kickxellaceae</taxon>
        <taxon>Spiromyces</taxon>
    </lineage>
</organism>
<protein>
    <submittedName>
        <fullName evidence="1">Oligosaccharyltransferase complex subunit epsilon</fullName>
    </submittedName>
</protein>
<dbReference type="Proteomes" id="UP001145114">
    <property type="component" value="Unassembled WGS sequence"/>
</dbReference>